<feature type="region of interest" description="Disordered" evidence="1">
    <location>
        <begin position="279"/>
        <end position="309"/>
    </location>
</feature>
<dbReference type="EMBL" id="JAJSBI010000051">
    <property type="protein sequence ID" value="MCD9880938.1"/>
    <property type="molecule type" value="Genomic_DNA"/>
</dbReference>
<sequence length="309" mass="34108">MIGVDAGSGDRMALGVLAQYRMATTEQMHRVIAPSVRIEQTRRRLARLRAEGLVDRITLPQAGRTRAWFPTSYGVQLASEWPELRGRRPSRTVSDPTAVRLKAGHTLTVTETALVFLEDARRRGDVCEPLDWIPEVHHPVGSGEAVIPDALLYYRRGPADGDNGSMLRAFVEVDRATMGPERLAAKLTAYERLYHYVPAAPGRRPTVQEAAVEEWRRRYPLFPRVLFVLDGTGPAGVENRIRALRAGAGLLATSRFPYDVPVLAAPLADLLQHGPSAPVWRPVHDPGRRVPGPGARFGRRSALTSRGRG</sequence>
<proteinExistence type="predicted"/>
<comment type="caution">
    <text evidence="2">The sequence shown here is derived from an EMBL/GenBank/DDBJ whole genome shotgun (WGS) entry which is preliminary data.</text>
</comment>
<reference evidence="2" key="1">
    <citation type="submission" date="2021-12" db="EMBL/GenBank/DDBJ databases">
        <authorList>
            <person name="Lee J.-H."/>
            <person name="Kim S.-B."/>
        </authorList>
    </citation>
    <scope>NUCLEOTIDE SEQUENCE</scope>
    <source>
        <strain evidence="2">NR30</strain>
    </source>
</reference>
<name>A0A9Q3VVW8_9ACTN</name>
<gene>
    <name evidence="2" type="ORF">LJ657_46925</name>
</gene>
<keyword evidence="3" id="KW-1185">Reference proteome</keyword>
<dbReference type="Pfam" id="PF13814">
    <property type="entry name" value="Replic_Relax"/>
    <property type="match status" value="1"/>
</dbReference>
<dbReference type="RefSeq" id="WP_232655855.1">
    <property type="nucleotide sequence ID" value="NZ_JAJSBI010000051.1"/>
</dbReference>
<evidence type="ECO:0000256" key="1">
    <source>
        <dbReference type="SAM" id="MobiDB-lite"/>
    </source>
</evidence>
<dbReference type="InterPro" id="IPR025855">
    <property type="entry name" value="Replic_Relax"/>
</dbReference>
<dbReference type="AlphaFoldDB" id="A0A9Q3VVW8"/>
<organism evidence="2 3">
    <name type="scientific">Streptomyces guryensis</name>
    <dbReference type="NCBI Taxonomy" id="2886947"/>
    <lineage>
        <taxon>Bacteria</taxon>
        <taxon>Bacillati</taxon>
        <taxon>Actinomycetota</taxon>
        <taxon>Actinomycetes</taxon>
        <taxon>Kitasatosporales</taxon>
        <taxon>Streptomycetaceae</taxon>
        <taxon>Streptomyces</taxon>
    </lineage>
</organism>
<evidence type="ECO:0000313" key="2">
    <source>
        <dbReference type="EMBL" id="MCD9880938.1"/>
    </source>
</evidence>
<dbReference type="Proteomes" id="UP001108029">
    <property type="component" value="Unassembled WGS sequence"/>
</dbReference>
<accession>A0A9Q3VVW8</accession>
<evidence type="ECO:0000313" key="3">
    <source>
        <dbReference type="Proteomes" id="UP001108029"/>
    </source>
</evidence>
<protein>
    <submittedName>
        <fullName evidence="2">Replication-relaxation family protein</fullName>
    </submittedName>
</protein>